<keyword evidence="1" id="KW-1133">Transmembrane helix</keyword>
<keyword evidence="1" id="KW-0472">Membrane</keyword>
<evidence type="ECO:0000313" key="3">
    <source>
        <dbReference type="Proteomes" id="UP000238739"/>
    </source>
</evidence>
<protein>
    <submittedName>
        <fullName evidence="2">Integral membrane protein</fullName>
    </submittedName>
</protein>
<reference evidence="2" key="1">
    <citation type="submission" date="2018-01" db="EMBL/GenBank/DDBJ databases">
        <authorList>
            <person name="Chaillou S."/>
        </authorList>
    </citation>
    <scope>NUCLEOTIDE SEQUENCE [LARGE SCALE GENOMIC DNA]</scope>
    <source>
        <strain evidence="2">MFPC41A2801</strain>
    </source>
</reference>
<feature type="transmembrane region" description="Helical" evidence="1">
    <location>
        <begin position="64"/>
        <end position="85"/>
    </location>
</feature>
<dbReference type="RefSeq" id="WP_106483554.1">
    <property type="nucleotide sequence ID" value="NZ_CBCPIL010000031.1"/>
</dbReference>
<feature type="transmembrane region" description="Helical" evidence="1">
    <location>
        <begin position="117"/>
        <end position="135"/>
    </location>
</feature>
<keyword evidence="3" id="KW-1185">Reference proteome</keyword>
<dbReference type="EMBL" id="OGVC01000041">
    <property type="protein sequence ID" value="SPC39665.1"/>
    <property type="molecule type" value="Genomic_DNA"/>
</dbReference>
<organism evidence="2 3">
    <name type="scientific">Latilactobacillus fuchuensis</name>
    <dbReference type="NCBI Taxonomy" id="164393"/>
    <lineage>
        <taxon>Bacteria</taxon>
        <taxon>Bacillati</taxon>
        <taxon>Bacillota</taxon>
        <taxon>Bacilli</taxon>
        <taxon>Lactobacillales</taxon>
        <taxon>Lactobacillaceae</taxon>
        <taxon>Latilactobacillus</taxon>
    </lineage>
</organism>
<dbReference type="Proteomes" id="UP000238739">
    <property type="component" value="Unassembled WGS sequence"/>
</dbReference>
<accession>A0A2N9DXW2</accession>
<gene>
    <name evidence="2" type="ORF">LFUMFP_460045</name>
</gene>
<sequence length="241" mass="27245">MIECTQCHIKYGSKLRQCPGCGHQRDLITDTPKNKITRSAYYQYIKSSWQHPFKTNWQWASGRFGWITIGTLLLINMATISLLVADWAQQTEAIAGISTSYIVLRQPTALLPLNLRFWLYQLVVVAGLLGIGYLLKRFGGRQKTTINRYVAEVATYSGISLPVALIALIIAWFAGLNALILIGVLWFINYLILNMAIIASLLRTRTRIDAFYLVIIDQLCVHLAIVLVIGQFVLKLINQFL</sequence>
<name>A0A2N9DXW2_9LACO</name>
<dbReference type="AlphaFoldDB" id="A0A2N9DXW2"/>
<keyword evidence="1" id="KW-0812">Transmembrane</keyword>
<feature type="transmembrane region" description="Helical" evidence="1">
    <location>
        <begin position="156"/>
        <end position="174"/>
    </location>
</feature>
<feature type="transmembrane region" description="Helical" evidence="1">
    <location>
        <begin position="180"/>
        <end position="199"/>
    </location>
</feature>
<proteinExistence type="predicted"/>
<evidence type="ECO:0000256" key="1">
    <source>
        <dbReference type="SAM" id="Phobius"/>
    </source>
</evidence>
<feature type="transmembrane region" description="Helical" evidence="1">
    <location>
        <begin position="211"/>
        <end position="234"/>
    </location>
</feature>
<evidence type="ECO:0000313" key="2">
    <source>
        <dbReference type="EMBL" id="SPC39665.1"/>
    </source>
</evidence>
<comment type="caution">
    <text evidence="2">The sequence shown here is derived from an EMBL/GenBank/DDBJ whole genome shotgun (WGS) entry which is preliminary data.</text>
</comment>